<feature type="domain" description="YdgH/BhsA/McbA-like" evidence="6">
    <location>
        <begin position="32"/>
        <end position="84"/>
    </location>
</feature>
<dbReference type="InterPro" id="IPR051096">
    <property type="entry name" value="BhsA/McbA_stress_biofilm_assoc"/>
</dbReference>
<evidence type="ECO:0000259" key="6">
    <source>
        <dbReference type="Pfam" id="PF07338"/>
    </source>
</evidence>
<feature type="chain" id="PRO_5031008028" evidence="5">
    <location>
        <begin position="23"/>
        <end position="84"/>
    </location>
</feature>
<accession>A0A7U0N8G3</accession>
<evidence type="ECO:0000256" key="2">
    <source>
        <dbReference type="ARBA" id="ARBA00022729"/>
    </source>
</evidence>
<evidence type="ECO:0000256" key="3">
    <source>
        <dbReference type="ARBA" id="ARBA00022764"/>
    </source>
</evidence>
<dbReference type="Pfam" id="PF07338">
    <property type="entry name" value="YdgH_BhsA-like"/>
    <property type="match status" value="1"/>
</dbReference>
<dbReference type="Proteomes" id="UP000596176">
    <property type="component" value="Chromosome"/>
</dbReference>
<evidence type="ECO:0000313" key="8">
    <source>
        <dbReference type="Proteomes" id="UP000596176"/>
    </source>
</evidence>
<organism evidence="7 8">
    <name type="scientific">Serratia proteamaculans</name>
    <dbReference type="NCBI Taxonomy" id="28151"/>
    <lineage>
        <taxon>Bacteria</taxon>
        <taxon>Pseudomonadati</taxon>
        <taxon>Pseudomonadota</taxon>
        <taxon>Gammaproteobacteria</taxon>
        <taxon>Enterobacterales</taxon>
        <taxon>Yersiniaceae</taxon>
        <taxon>Serratia</taxon>
    </lineage>
</organism>
<gene>
    <name evidence="7" type="ORF">JKX24_05390</name>
</gene>
<reference evidence="7 8" key="1">
    <citation type="submission" date="2021-01" db="EMBL/GenBank/DDBJ databases">
        <title>Chromosome sequence of Serratia proteamaculans strain 94 rif-r, isolated from spoiled beef.</title>
        <authorList>
            <person name="Zaytseva Y.V."/>
            <person name="Iablokov S.N."/>
            <person name="Klyukina A."/>
        </authorList>
    </citation>
    <scope>NUCLEOTIDE SEQUENCE [LARGE SCALE GENOMIC DNA]</scope>
    <source>
        <strain evidence="7 8">94 rif-r</strain>
    </source>
</reference>
<dbReference type="EMBL" id="CP068391">
    <property type="protein sequence ID" value="QQX54450.1"/>
    <property type="molecule type" value="Genomic_DNA"/>
</dbReference>
<dbReference type="Gene3D" id="3.30.1660.10">
    <property type="entry name" value="Flavin-binding protein dodecin"/>
    <property type="match status" value="1"/>
</dbReference>
<keyword evidence="2 5" id="KW-0732">Signal</keyword>
<name>A0A7U0N8G3_SERPR</name>
<dbReference type="GO" id="GO:0042597">
    <property type="term" value="C:periplasmic space"/>
    <property type="evidence" value="ECO:0007669"/>
    <property type="project" value="UniProtKB-SubCell"/>
</dbReference>
<dbReference type="GeneID" id="83697742"/>
<evidence type="ECO:0000313" key="7">
    <source>
        <dbReference type="EMBL" id="QQX54450.1"/>
    </source>
</evidence>
<dbReference type="PANTHER" id="PTHR34156">
    <property type="entry name" value="OUTER MEMBRANE PROTEIN-RELATED-RELATED"/>
    <property type="match status" value="1"/>
</dbReference>
<dbReference type="AlphaFoldDB" id="A0A7U0N8G3"/>
<sequence>MKATKYVMAALLLAVASTSSFAASSVSSEQGLTKIGVVSASGALTLSGLENKLAKKADEAGASSYRIIAASGGNKLHGVAVIYQ</sequence>
<evidence type="ECO:0000256" key="1">
    <source>
        <dbReference type="ARBA" id="ARBA00004418"/>
    </source>
</evidence>
<dbReference type="InterPro" id="IPR010854">
    <property type="entry name" value="YdgH/BhsA/McbA-like_dom"/>
</dbReference>
<protein>
    <submittedName>
        <fullName evidence="7">DUF1471 domain-containing protein</fullName>
    </submittedName>
</protein>
<evidence type="ECO:0000256" key="4">
    <source>
        <dbReference type="ARBA" id="ARBA00038138"/>
    </source>
</evidence>
<proteinExistence type="inferred from homology"/>
<comment type="subcellular location">
    <subcellularLocation>
        <location evidence="1">Periplasm</location>
    </subcellularLocation>
</comment>
<dbReference type="RefSeq" id="WP_099064910.1">
    <property type="nucleotide sequence ID" value="NZ_CAMISL010000001.1"/>
</dbReference>
<keyword evidence="3" id="KW-0574">Periplasm</keyword>
<comment type="similarity">
    <text evidence="4">Belongs to the BhsA/McbA family.</text>
</comment>
<dbReference type="PANTHER" id="PTHR34156:SF1">
    <property type="entry name" value="PERIPLASMIC PROTEIN"/>
    <property type="match status" value="1"/>
</dbReference>
<dbReference type="SUPFAM" id="SSF159871">
    <property type="entry name" value="YdgH-like"/>
    <property type="match status" value="1"/>
</dbReference>
<dbReference type="NCBIfam" id="NF047859">
    <property type="entry name" value="StressCuResBhsA"/>
    <property type="match status" value="1"/>
</dbReference>
<evidence type="ECO:0000256" key="5">
    <source>
        <dbReference type="SAM" id="SignalP"/>
    </source>
</evidence>
<dbReference type="InterPro" id="IPR036275">
    <property type="entry name" value="YdgH-like_sf"/>
</dbReference>
<feature type="signal peptide" evidence="5">
    <location>
        <begin position="1"/>
        <end position="22"/>
    </location>
</feature>
<dbReference type="InterPro" id="IPR025543">
    <property type="entry name" value="Dodecin-like"/>
</dbReference>